<feature type="domain" description="Glycoside-hydrolase family GH114 TIM-barrel" evidence="2">
    <location>
        <begin position="40"/>
        <end position="259"/>
    </location>
</feature>
<feature type="signal peptide" evidence="1">
    <location>
        <begin position="1"/>
        <end position="30"/>
    </location>
</feature>
<evidence type="ECO:0000256" key="1">
    <source>
        <dbReference type="SAM" id="SignalP"/>
    </source>
</evidence>
<dbReference type="PANTHER" id="PTHR35273:SF2">
    <property type="entry name" value="ALPHA-GALACTOSIDASE"/>
    <property type="match status" value="1"/>
</dbReference>
<dbReference type="PANTHER" id="PTHR35273">
    <property type="entry name" value="ALPHA-1,4 POLYGALACTOSAMINIDASE, PUTATIVE (AFU_ORTHOLOGUE AFUA_3G07890)-RELATED"/>
    <property type="match status" value="1"/>
</dbReference>
<sequence length="272" mass="28977">MDAPAARRPVRLPIAVAVGVLAACAPPATAEHRLPPDRGSFDYQLGGAYDTAGLAVVARDTSDRPLAGAYNVCYVNGFQTQPGESDDWLTRHGSALLRDAAGQPVVDPDWADEYVLDPSTEAQRATIVEVVGPVLEECARNGFDAVEIDNLDTFARFPRIDRAGAFDLAGRYVALAHGHGLAAAQKNAAEFTEQGRGLGFDFAVAEECAAFDECASYSRAYGRHVLQIEYTDNLPAPFDSVCADDGRAPLTILRDRDLAPAGAVGHVYAQCP</sequence>
<evidence type="ECO:0000313" key="3">
    <source>
        <dbReference type="EMBL" id="MCP9270843.1"/>
    </source>
</evidence>
<dbReference type="Pfam" id="PF03537">
    <property type="entry name" value="Glyco_hydro_114"/>
    <property type="match status" value="1"/>
</dbReference>
<feature type="chain" id="PRO_5046428197" evidence="1">
    <location>
        <begin position="31"/>
        <end position="272"/>
    </location>
</feature>
<dbReference type="InterPro" id="IPR017853">
    <property type="entry name" value="GH"/>
</dbReference>
<keyword evidence="1" id="KW-0732">Signal</keyword>
<gene>
    <name evidence="3" type="ORF">NM203_01435</name>
</gene>
<reference evidence="3 4" key="1">
    <citation type="submission" date="2022-06" db="EMBL/GenBank/DDBJ databases">
        <title>Mycolicibacterium sp. CAU 1645 isolated from seawater.</title>
        <authorList>
            <person name="Kim W."/>
        </authorList>
    </citation>
    <scope>NUCLEOTIDE SEQUENCE [LARGE SCALE GENOMIC DNA]</scope>
    <source>
        <strain evidence="3 4">CAU 1645</strain>
    </source>
</reference>
<protein>
    <submittedName>
        <fullName evidence="3">Endo alpha-1,4 polygalactosaminidase</fullName>
    </submittedName>
</protein>
<accession>A0ABT1LVB0</accession>
<dbReference type="PROSITE" id="PS51257">
    <property type="entry name" value="PROKAR_LIPOPROTEIN"/>
    <property type="match status" value="1"/>
</dbReference>
<organism evidence="3 4">
    <name type="scientific">Mycolicibacterium arenosum</name>
    <dbReference type="NCBI Taxonomy" id="2952157"/>
    <lineage>
        <taxon>Bacteria</taxon>
        <taxon>Bacillati</taxon>
        <taxon>Actinomycetota</taxon>
        <taxon>Actinomycetes</taxon>
        <taxon>Mycobacteriales</taxon>
        <taxon>Mycobacteriaceae</taxon>
        <taxon>Mycolicibacterium</taxon>
    </lineage>
</organism>
<evidence type="ECO:0000259" key="2">
    <source>
        <dbReference type="Pfam" id="PF03537"/>
    </source>
</evidence>
<evidence type="ECO:0000313" key="4">
    <source>
        <dbReference type="Proteomes" id="UP001651690"/>
    </source>
</evidence>
<comment type="caution">
    <text evidence="3">The sequence shown here is derived from an EMBL/GenBank/DDBJ whole genome shotgun (WGS) entry which is preliminary data.</text>
</comment>
<dbReference type="Gene3D" id="3.20.20.70">
    <property type="entry name" value="Aldolase class I"/>
    <property type="match status" value="1"/>
</dbReference>
<dbReference type="EMBL" id="JANDBD010000001">
    <property type="protein sequence ID" value="MCP9270843.1"/>
    <property type="molecule type" value="Genomic_DNA"/>
</dbReference>
<dbReference type="RefSeq" id="WP_255057811.1">
    <property type="nucleotide sequence ID" value="NZ_JANDBD010000001.1"/>
</dbReference>
<proteinExistence type="predicted"/>
<dbReference type="SUPFAM" id="SSF51445">
    <property type="entry name" value="(Trans)glycosidases"/>
    <property type="match status" value="1"/>
</dbReference>
<dbReference type="Proteomes" id="UP001651690">
    <property type="component" value="Unassembled WGS sequence"/>
</dbReference>
<dbReference type="InterPro" id="IPR004352">
    <property type="entry name" value="GH114_TIM-barrel"/>
</dbReference>
<keyword evidence="4" id="KW-1185">Reference proteome</keyword>
<dbReference type="InterPro" id="IPR013785">
    <property type="entry name" value="Aldolase_TIM"/>
</dbReference>
<name>A0ABT1LVB0_9MYCO</name>